<proteinExistence type="predicted"/>
<reference evidence="2 3" key="2">
    <citation type="submission" date="2021-10" db="EMBL/GenBank/DDBJ databases">
        <authorList>
            <person name="Piombo E."/>
        </authorList>
    </citation>
    <scope>NUCLEOTIDE SEQUENCE [LARGE SCALE GENOMIC DNA]</scope>
</reference>
<protein>
    <submittedName>
        <fullName evidence="2">Uncharacterized protein</fullName>
    </submittedName>
</protein>
<reference evidence="3" key="1">
    <citation type="submission" date="2019-06" db="EMBL/GenBank/DDBJ databases">
        <authorList>
            <person name="Broberg M."/>
        </authorList>
    </citation>
    <scope>NUCLEOTIDE SEQUENCE [LARGE SCALE GENOMIC DNA]</scope>
</reference>
<feature type="compositionally biased region" description="Basic and acidic residues" evidence="1">
    <location>
        <begin position="229"/>
        <end position="247"/>
    </location>
</feature>
<evidence type="ECO:0000256" key="1">
    <source>
        <dbReference type="SAM" id="MobiDB-lite"/>
    </source>
</evidence>
<feature type="region of interest" description="Disordered" evidence="1">
    <location>
        <begin position="220"/>
        <end position="247"/>
    </location>
</feature>
<evidence type="ECO:0000313" key="3">
    <source>
        <dbReference type="Proteomes" id="UP000754883"/>
    </source>
</evidence>
<evidence type="ECO:0000313" key="2">
    <source>
        <dbReference type="EMBL" id="CAG9999752.1"/>
    </source>
</evidence>
<keyword evidence="3" id="KW-1185">Reference proteome</keyword>
<gene>
    <name evidence="2" type="ORF">CBYS24578_00002665</name>
</gene>
<accession>A0A9N9UQP5</accession>
<feature type="region of interest" description="Disordered" evidence="1">
    <location>
        <begin position="321"/>
        <end position="369"/>
    </location>
</feature>
<dbReference type="OrthoDB" id="5142042at2759"/>
<organism evidence="2 3">
    <name type="scientific">Clonostachys byssicola</name>
    <dbReference type="NCBI Taxonomy" id="160290"/>
    <lineage>
        <taxon>Eukaryota</taxon>
        <taxon>Fungi</taxon>
        <taxon>Dikarya</taxon>
        <taxon>Ascomycota</taxon>
        <taxon>Pezizomycotina</taxon>
        <taxon>Sordariomycetes</taxon>
        <taxon>Hypocreomycetidae</taxon>
        <taxon>Hypocreales</taxon>
        <taxon>Bionectriaceae</taxon>
        <taxon>Clonostachys</taxon>
    </lineage>
</organism>
<sequence>MSSYSSSQSSEAIDLEVFGNFDNSGTPDEMRSGYKVPPIKGYNHLFKLLEGNEELENTPVRTEVFSGTIRQHNFITKGEVIRKQGRTIGKVGRVSICRDQKSLLPGVLSIKKDEYQVLDSEARDRLGMFLQVYCPERADWVITDNQETSIDTFTDRTLELTQPISEELTLLPNRLQRLSDFFYEPNISKAEYLLVSRVIQVQAHRAAELVDTVCKLLQPNESRAQSPRSMDERPREQPPQGNREKTDQTARLMEHQMEEMRRHHEVYQELLDDSTRSAESVTERLSTVADRVESFIRGADMDQVQRIRQLENISMLVTRMVDRDLPQQTPESTPAKKRLRSESPGISDEDPSDYTDGSASERSHKRAKH</sequence>
<dbReference type="AlphaFoldDB" id="A0A9N9UQP5"/>
<comment type="caution">
    <text evidence="2">The sequence shown here is derived from an EMBL/GenBank/DDBJ whole genome shotgun (WGS) entry which is preliminary data.</text>
</comment>
<dbReference type="Proteomes" id="UP000754883">
    <property type="component" value="Unassembled WGS sequence"/>
</dbReference>
<dbReference type="EMBL" id="CABFNO020001553">
    <property type="protein sequence ID" value="CAG9999752.1"/>
    <property type="molecule type" value="Genomic_DNA"/>
</dbReference>
<name>A0A9N9UQP5_9HYPO</name>